<dbReference type="PROSITE" id="PS51841">
    <property type="entry name" value="LTD"/>
    <property type="match status" value="1"/>
</dbReference>
<dbReference type="SUPFAM" id="SSF56300">
    <property type="entry name" value="Metallo-dependent phosphatases"/>
    <property type="match status" value="1"/>
</dbReference>
<dbReference type="InterPro" id="IPR005135">
    <property type="entry name" value="Endo/exonuclease/phosphatase"/>
</dbReference>
<dbReference type="PANTHER" id="PTHR11575:SF24">
    <property type="entry name" value="5'-NUCLEOTIDASE"/>
    <property type="match status" value="1"/>
</dbReference>
<dbReference type="InterPro" id="IPR001322">
    <property type="entry name" value="Lamin_tail_dom"/>
</dbReference>
<evidence type="ECO:0000256" key="1">
    <source>
        <dbReference type="ARBA" id="ARBA00022729"/>
    </source>
</evidence>
<dbReference type="NCBIfam" id="NF033681">
    <property type="entry name" value="ExeM_NucH_DNase"/>
    <property type="match status" value="1"/>
</dbReference>
<dbReference type="Pfam" id="PF02872">
    <property type="entry name" value="5_nucleotid_C"/>
    <property type="match status" value="1"/>
</dbReference>
<feature type="domain" description="LTD" evidence="4">
    <location>
        <begin position="22"/>
        <end position="169"/>
    </location>
</feature>
<keyword evidence="5" id="KW-0540">Nuclease</keyword>
<feature type="signal peptide" evidence="3">
    <location>
        <begin position="1"/>
        <end position="28"/>
    </location>
</feature>
<dbReference type="CDD" id="cd10283">
    <property type="entry name" value="MnuA_DNase1-like"/>
    <property type="match status" value="1"/>
</dbReference>
<dbReference type="InterPro" id="IPR036907">
    <property type="entry name" value="5'-Nucleotdase_C_sf"/>
</dbReference>
<dbReference type="PANTHER" id="PTHR11575">
    <property type="entry name" value="5'-NUCLEOTIDASE-RELATED"/>
    <property type="match status" value="1"/>
</dbReference>
<dbReference type="Gene3D" id="3.60.21.10">
    <property type="match status" value="1"/>
</dbReference>
<dbReference type="PRINTS" id="PR01607">
    <property type="entry name" value="APYRASEFAMLY"/>
</dbReference>
<dbReference type="Proteomes" id="UP000313948">
    <property type="component" value="Chromosome"/>
</dbReference>
<dbReference type="InterPro" id="IPR029052">
    <property type="entry name" value="Metallo-depent_PP-like"/>
</dbReference>
<dbReference type="SUPFAM" id="SSF55816">
    <property type="entry name" value="5'-nucleotidase (syn. UDP-sugar hydrolase), C-terminal domain"/>
    <property type="match status" value="1"/>
</dbReference>
<dbReference type="InterPro" id="IPR004843">
    <property type="entry name" value="Calcineurin-like_PHP"/>
</dbReference>
<dbReference type="EMBL" id="CP040899">
    <property type="protein sequence ID" value="QDB80406.1"/>
    <property type="molecule type" value="Genomic_DNA"/>
</dbReference>
<dbReference type="SUPFAM" id="SSF74853">
    <property type="entry name" value="Lamin A/C globular tail domain"/>
    <property type="match status" value="1"/>
</dbReference>
<organism evidence="5 6">
    <name type="scientific">Georgenia wutianyii</name>
    <dbReference type="NCBI Taxonomy" id="2585135"/>
    <lineage>
        <taxon>Bacteria</taxon>
        <taxon>Bacillati</taxon>
        <taxon>Actinomycetota</taxon>
        <taxon>Actinomycetes</taxon>
        <taxon>Micrococcales</taxon>
        <taxon>Bogoriellaceae</taxon>
        <taxon>Georgenia</taxon>
    </lineage>
</organism>
<accession>A0ABX5VRD3</accession>
<proteinExistence type="predicted"/>
<name>A0ABX5VRD3_9MICO</name>
<keyword evidence="5" id="KW-0255">Endonuclease</keyword>
<dbReference type="Pfam" id="PF00932">
    <property type="entry name" value="LTD"/>
    <property type="match status" value="1"/>
</dbReference>
<dbReference type="SUPFAM" id="SSF69318">
    <property type="entry name" value="Integrin alpha N-terminal domain"/>
    <property type="match status" value="1"/>
</dbReference>
<dbReference type="Gene3D" id="3.90.780.10">
    <property type="entry name" value="5'-Nucleotidase, C-terminal domain"/>
    <property type="match status" value="1"/>
</dbReference>
<dbReference type="GO" id="GO:0004519">
    <property type="term" value="F:endonuclease activity"/>
    <property type="evidence" value="ECO:0007669"/>
    <property type="project" value="UniProtKB-KW"/>
</dbReference>
<dbReference type="Pfam" id="PF00149">
    <property type="entry name" value="Metallophos"/>
    <property type="match status" value="1"/>
</dbReference>
<dbReference type="Pfam" id="PF03372">
    <property type="entry name" value="Exo_endo_phos"/>
    <property type="match status" value="1"/>
</dbReference>
<dbReference type="Gene3D" id="3.60.10.10">
    <property type="entry name" value="Endonuclease/exonuclease/phosphatase"/>
    <property type="match status" value="1"/>
</dbReference>
<evidence type="ECO:0000313" key="6">
    <source>
        <dbReference type="Proteomes" id="UP000313948"/>
    </source>
</evidence>
<dbReference type="InterPro" id="IPR036415">
    <property type="entry name" value="Lamin_tail_dom_sf"/>
</dbReference>
<protein>
    <submittedName>
        <fullName evidence="5">ExeM/NucH family extracellular endonuclease</fullName>
    </submittedName>
</protein>
<dbReference type="CDD" id="cd04486">
    <property type="entry name" value="YhcR_OBF_like"/>
    <property type="match status" value="1"/>
</dbReference>
<dbReference type="SUPFAM" id="SSF56219">
    <property type="entry name" value="DNase I-like"/>
    <property type="match status" value="1"/>
</dbReference>
<dbReference type="InterPro" id="IPR047971">
    <property type="entry name" value="ExeM-like"/>
</dbReference>
<keyword evidence="6" id="KW-1185">Reference proteome</keyword>
<feature type="region of interest" description="Disordered" evidence="2">
    <location>
        <begin position="170"/>
        <end position="230"/>
    </location>
</feature>
<keyword evidence="1 3" id="KW-0732">Signal</keyword>
<evidence type="ECO:0000259" key="4">
    <source>
        <dbReference type="PROSITE" id="PS51841"/>
    </source>
</evidence>
<evidence type="ECO:0000256" key="3">
    <source>
        <dbReference type="SAM" id="SignalP"/>
    </source>
</evidence>
<keyword evidence="5" id="KW-0378">Hydrolase</keyword>
<sequence length="1709" mass="179654">MRSRGGVAAVGIASLVLSPLLAVAPAAAAPDGSAVVINEVYARGGSANQPYLNKFVELYNPTEEAVPLDGMTLQYRSATGVAATTSVVPLSGTIAPGGYYLVEGASNGTTGQALPSPDVRSTMNPQGSNGVVVLVDGTAPVTLPQGPVATGDLDGAILDLVGTGTATTFETAPAANQGGNSDPLSWQRAEGADTDDNSADFTMAAPTPRNAAGTEAPAPEPEPEPTDPPEMRTIAEIQGAGDTTPLAGQVVATRGVVTGVYPTGGFNGAFIQTPGTGADLEGHTASHGIFVFGGGTAFANTVKVGDHVEVTGAASEYFGLTQLTAQTFTVLDEAAEPVVPAAIELPALAEREPFESMLLAPQGDFTVTDNYNTNRFGWVGLAAGTEPLRQPTDVVAPRTTEYTELVAANADREIRLDDGASHDWTNFSFADHNTPLPYLTTDNPVRVGAPVDFERPVVLDFRRTVANEDATWNLQPQTRLTGDNAADVQPITWPDTRPAAPAEVGGDVTLATFNVLNYFTHLGAEEQPACQGYNDRAGNPTTARNCDVRGAWDAADLARQTEKIVAAVNALDADVVALQEIENSFSFVPGNAPADRDHALAGLVEALNAVAGDGVWGYVASPAAFPAEEDVIRNAFIYRTASVEPVGDTTILIGNDAFANARQPMAQEFALVGEPDADTFVVINNHFKSKGSGSGVNADQGDGQGASNADRVRQAEALAAFADTVAGEAQTDLVFLVGDFNSYTMEDPLEVLYGQDYTNVAQELTEKSTYAFGSMVGSLDHVLASPAAFEAVTDADIWNINSYESIAFEYSRHNYNVTDFHDASPYRSSDHDPILVGIDLVEDRPTVDINLLAFNDFHGRLFADVTADGVTTNDTLGFAGTIERLRAEEGEENTVLFSSGDNIGASLFTSSLQEDRPTVEILNALDLLTSAVGNHEFDGGYDNLTGQVSDWADFSHLGANVTFADTGAPALDAYETVEVQGLTVAVIGAVTEETPTLVSPGGIADLEFGDPVEAVNRVAAELTDGNATNGEADVIVAAYHEGAGFESTSTLEEEVATSEIFDRIVNDTSAKVDAIFNGHTHKVYAWDGPVPGVDGESRPVIQGESYGEFVSQVVLTVDAETGDVVDYDHRNVPASTAPVAELVAAYPRVAEVKTILDAALAVADEKGREVVGSVTADITTAYTAAGARDDRAAESTLGNLVADALRETLSEDHRGGAQIGVVNPGGLRAELLYTSTGAEADGEVTFAEANAVLPFLNDLWTVTLSGEQVKQMLEQQWQPDGSSRSFLHLGLSDNVSYTMDPAAPRGERITSVTVDGEPLDLEADYRIGTFSFLAQGGDNFSVFKGATDVQQTGLIDRDAWIGYLREASPLSPDFARRATVIDPLPSQLEPGQAVSFEVSRLDLTSKGSPANTELTVSLVGAGGQRTALGTAAVTDGAATVVFTVPAGFAGQYSLELVAAPSGTTIQVPVTVTMPQPQPQPQPQYGFFLTNGWEGGSADHAFVYGRWTDEVLIGDWDGDGRDSITVRRGATFHVNNRPAGGPAQSVFTYGRPGDVVLVGDWDGDGTDTLAVRRGNVYHVKNSLTGGKADVELVYGRPGDDVLVGDWDGNGTDTFAVRRGAEYHVKDSLTGGKADTVLVYGRATDEVYAGDWDGDGEDTLAVRRGIVFHVKNSLTGGPADTVMAYGRLGDEVYVGDWDGDGEDTIGLRRTP</sequence>
<dbReference type="RefSeq" id="WP_139949100.1">
    <property type="nucleotide sequence ID" value="NZ_CP040899.1"/>
</dbReference>
<dbReference type="InterPro" id="IPR006179">
    <property type="entry name" value="5_nucleotidase/apyrase"/>
</dbReference>
<reference evidence="5 6" key="1">
    <citation type="submission" date="2019-05" db="EMBL/GenBank/DDBJ databases">
        <title>Georgenia *** sp. nov., and Georgenia *** sp. nov., isolated from the intestinal contents of plateau pika (Ochotona curzoniae) in the Qinghai-Tibet plateau of China.</title>
        <authorList>
            <person name="Tian Z."/>
        </authorList>
    </citation>
    <scope>NUCLEOTIDE SEQUENCE [LARGE SCALE GENOMIC DNA]</scope>
    <source>
        <strain evidence="5 6">Z294</strain>
    </source>
</reference>
<dbReference type="InterPro" id="IPR036691">
    <property type="entry name" value="Endo/exonu/phosph_ase_sf"/>
</dbReference>
<feature type="chain" id="PRO_5045462168" evidence="3">
    <location>
        <begin position="29"/>
        <end position="1709"/>
    </location>
</feature>
<evidence type="ECO:0000313" key="5">
    <source>
        <dbReference type="EMBL" id="QDB80406.1"/>
    </source>
</evidence>
<gene>
    <name evidence="5" type="ORF">FE251_14240</name>
</gene>
<dbReference type="InterPro" id="IPR028994">
    <property type="entry name" value="Integrin_alpha_N"/>
</dbReference>
<evidence type="ECO:0000256" key="2">
    <source>
        <dbReference type="SAM" id="MobiDB-lite"/>
    </source>
</evidence>
<dbReference type="InterPro" id="IPR008334">
    <property type="entry name" value="5'-Nucleotdase_C"/>
</dbReference>